<feature type="compositionally biased region" description="Polar residues" evidence="6">
    <location>
        <begin position="179"/>
        <end position="197"/>
    </location>
</feature>
<keyword evidence="3 7" id="KW-1133">Transmembrane helix</keyword>
<reference evidence="9 11" key="1">
    <citation type="journal article" date="2020" name="bioRxiv">
        <title>A chromosome-scale genome assembly for the Fusarium oxysporum strain Fo5176 to establish a model Arabidopsis-fungal pathosystem.</title>
        <authorList>
            <person name="Fokkens L."/>
            <person name="Guo L."/>
            <person name="Dora S."/>
            <person name="Wang B."/>
            <person name="Ye K."/>
            <person name="Sanchez-Rodriguez C."/>
            <person name="Croll D."/>
        </authorList>
    </citation>
    <scope>NUCLEOTIDE SEQUENCE [LARGE SCALE GENOMIC DNA]</scope>
    <source>
        <strain evidence="9 11">Fo5176</strain>
    </source>
</reference>
<name>A0A8H6GH91_FUSOX</name>
<proteinExistence type="inferred from homology"/>
<evidence type="ECO:0000256" key="7">
    <source>
        <dbReference type="SAM" id="Phobius"/>
    </source>
</evidence>
<dbReference type="Pfam" id="PF20684">
    <property type="entry name" value="Fung_rhodopsin"/>
    <property type="match status" value="2"/>
</dbReference>
<evidence type="ECO:0000313" key="11">
    <source>
        <dbReference type="Proteomes" id="UP000593570"/>
    </source>
</evidence>
<dbReference type="AlphaFoldDB" id="A0A8H6GH91"/>
<comment type="subcellular location">
    <subcellularLocation>
        <location evidence="1">Membrane</location>
        <topology evidence="1">Multi-pass membrane protein</topology>
    </subcellularLocation>
</comment>
<organism evidence="9 11">
    <name type="scientific">Fusarium oxysporum f. sp. conglutinans</name>
    <dbReference type="NCBI Taxonomy" id="100902"/>
    <lineage>
        <taxon>Eukaryota</taxon>
        <taxon>Fungi</taxon>
        <taxon>Dikarya</taxon>
        <taxon>Ascomycota</taxon>
        <taxon>Pezizomycotina</taxon>
        <taxon>Sordariomycetes</taxon>
        <taxon>Hypocreomycetidae</taxon>
        <taxon>Hypocreales</taxon>
        <taxon>Nectriaceae</taxon>
        <taxon>Fusarium</taxon>
        <taxon>Fusarium oxysporum species complex</taxon>
    </lineage>
</organism>
<feature type="transmembrane region" description="Helical" evidence="7">
    <location>
        <begin position="49"/>
        <end position="75"/>
    </location>
</feature>
<protein>
    <recommendedName>
        <fullName evidence="8">Rhodopsin domain-containing protein</fullName>
    </recommendedName>
</protein>
<feature type="domain" description="Rhodopsin" evidence="8">
    <location>
        <begin position="4"/>
        <end position="127"/>
    </location>
</feature>
<evidence type="ECO:0000256" key="4">
    <source>
        <dbReference type="ARBA" id="ARBA00023136"/>
    </source>
</evidence>
<evidence type="ECO:0000256" key="5">
    <source>
        <dbReference type="ARBA" id="ARBA00038359"/>
    </source>
</evidence>
<evidence type="ECO:0000256" key="3">
    <source>
        <dbReference type="ARBA" id="ARBA00022989"/>
    </source>
</evidence>
<evidence type="ECO:0000313" key="9">
    <source>
        <dbReference type="EMBL" id="KAF6517732.1"/>
    </source>
</evidence>
<gene>
    <name evidence="9" type="ORF">HZS61_003293</name>
    <name evidence="10" type="ORF">HZS61_008226</name>
</gene>
<evidence type="ECO:0000259" key="8">
    <source>
        <dbReference type="Pfam" id="PF20684"/>
    </source>
</evidence>
<dbReference type="PANTHER" id="PTHR33048:SF47">
    <property type="entry name" value="INTEGRAL MEMBRANE PROTEIN-RELATED"/>
    <property type="match status" value="1"/>
</dbReference>
<keyword evidence="2 7" id="KW-0812">Transmembrane</keyword>
<comment type="caution">
    <text evidence="9">The sequence shown here is derived from an EMBL/GenBank/DDBJ whole genome shotgun (WGS) entry which is preliminary data.</text>
</comment>
<dbReference type="Proteomes" id="UP000593570">
    <property type="component" value="Unassembled WGS sequence"/>
</dbReference>
<evidence type="ECO:0000256" key="1">
    <source>
        <dbReference type="ARBA" id="ARBA00004141"/>
    </source>
</evidence>
<feature type="region of interest" description="Disordered" evidence="6">
    <location>
        <begin position="178"/>
        <end position="197"/>
    </location>
</feature>
<comment type="similarity">
    <text evidence="5">Belongs to the SAT4 family.</text>
</comment>
<dbReference type="EMBL" id="JACDXP010000002">
    <property type="protein sequence ID" value="KAF6527924.1"/>
    <property type="molecule type" value="Genomic_DNA"/>
</dbReference>
<evidence type="ECO:0000313" key="10">
    <source>
        <dbReference type="EMBL" id="KAF6527924.1"/>
    </source>
</evidence>
<keyword evidence="4 7" id="KW-0472">Membrane</keyword>
<feature type="domain" description="Rhodopsin" evidence="8">
    <location>
        <begin position="131"/>
        <end position="169"/>
    </location>
</feature>
<accession>A0A8H6GH91</accession>
<evidence type="ECO:0000256" key="2">
    <source>
        <dbReference type="ARBA" id="ARBA00022692"/>
    </source>
</evidence>
<dbReference type="EMBL" id="JACDXP010000011">
    <property type="protein sequence ID" value="KAF6517732.1"/>
    <property type="molecule type" value="Genomic_DNA"/>
</dbReference>
<sequence>MLHSFGWDDGFMILAQIFALGTGVAEGLENKYGLGYHTWEQPKGSKVPYLQAFYASIVGFAVAMCIVKIAILFQYRRVFTVPVMQTITFYGLIFMFCWTVTSTFLTTLVCVPVAKFWDSTIPGRCLPVLTACLGFFTCAISIYRIHTLKHAALAKDPMWDNVDAATWSLDWQSDRDVQTELSVRPSPSDQTAVQTAA</sequence>
<dbReference type="PANTHER" id="PTHR33048">
    <property type="entry name" value="PTH11-LIKE INTEGRAL MEMBRANE PROTEIN (AFU_ORTHOLOGUE AFUA_5G11245)"/>
    <property type="match status" value="1"/>
</dbReference>
<dbReference type="InterPro" id="IPR049326">
    <property type="entry name" value="Rhodopsin_dom_fungi"/>
</dbReference>
<evidence type="ECO:0000256" key="6">
    <source>
        <dbReference type="SAM" id="MobiDB-lite"/>
    </source>
</evidence>
<dbReference type="GO" id="GO:0016020">
    <property type="term" value="C:membrane"/>
    <property type="evidence" value="ECO:0007669"/>
    <property type="project" value="UniProtKB-SubCell"/>
</dbReference>
<feature type="transmembrane region" description="Helical" evidence="7">
    <location>
        <begin position="126"/>
        <end position="145"/>
    </location>
</feature>
<feature type="transmembrane region" description="Helical" evidence="7">
    <location>
        <begin position="87"/>
        <end position="114"/>
    </location>
</feature>
<dbReference type="InterPro" id="IPR052337">
    <property type="entry name" value="SAT4-like"/>
</dbReference>